<sequence length="52" mass="5717">MAEGKLEGKLEGERNKTIEKKMLAVGQDVQFISVITGLSVEDIQNLRSGIEI</sequence>
<protein>
    <submittedName>
        <fullName evidence="1">Uncharacterized protein</fullName>
    </submittedName>
</protein>
<gene>
    <name evidence="1" type="ORF">MHYMCMPASI_00545</name>
</gene>
<reference evidence="1" key="1">
    <citation type="submission" date="2021-06" db="EMBL/GenBank/DDBJ databases">
        <authorList>
            <person name="Nardi T."/>
            <person name="Nardi T."/>
        </authorList>
    </citation>
    <scope>NUCLEOTIDE SEQUENCE</scope>
</reference>
<organism evidence="1 2">
    <name type="scientific">Hyalomma marginatum</name>
    <dbReference type="NCBI Taxonomy" id="34627"/>
    <lineage>
        <taxon>Eukaryota</taxon>
        <taxon>Metazoa</taxon>
        <taxon>Ecdysozoa</taxon>
        <taxon>Arthropoda</taxon>
        <taxon>Chelicerata</taxon>
        <taxon>Arachnida</taxon>
        <taxon>Acari</taxon>
        <taxon>Parasitiformes</taxon>
        <taxon>Ixodida</taxon>
        <taxon>Ixodoidea</taxon>
        <taxon>Ixodidae</taxon>
        <taxon>Hyalomminae</taxon>
        <taxon>Hyalomma</taxon>
    </lineage>
</organism>
<dbReference type="EMBL" id="CAJVAF010000248">
    <property type="protein sequence ID" value="CAG7592272.1"/>
    <property type="molecule type" value="Genomic_DNA"/>
</dbReference>
<evidence type="ECO:0000313" key="2">
    <source>
        <dbReference type="Proteomes" id="UP000837675"/>
    </source>
</evidence>
<keyword evidence="2" id="KW-1185">Reference proteome</keyword>
<evidence type="ECO:0000313" key="1">
    <source>
        <dbReference type="EMBL" id="CAG7592272.1"/>
    </source>
</evidence>
<proteinExistence type="predicted"/>
<comment type="caution">
    <text evidence="1">The sequence shown here is derived from an EMBL/GenBank/DDBJ whole genome shotgun (WGS) entry which is preliminary data.</text>
</comment>
<accession>A0A8S4BW62</accession>
<dbReference type="Proteomes" id="UP000837675">
    <property type="component" value="Unassembled WGS sequence"/>
</dbReference>
<dbReference type="AlphaFoldDB" id="A0A8S4BW62"/>
<name>A0A8S4BW62_9ACAR</name>